<keyword evidence="1" id="KW-0678">Repressor</keyword>
<dbReference type="Proteomes" id="UP000503129">
    <property type="component" value="Chromosome"/>
</dbReference>
<reference evidence="7 8" key="1">
    <citation type="submission" date="2018-06" db="EMBL/GenBank/DDBJ databases">
        <title>Comparative genomics of Brasilonema spp. strains.</title>
        <authorList>
            <person name="Alvarenga D.O."/>
            <person name="Fiore M.F."/>
            <person name="Varani A.M."/>
        </authorList>
    </citation>
    <scope>NUCLEOTIDE SEQUENCE [LARGE SCALE GENOMIC DNA]</scope>
    <source>
        <strain evidence="7 8">CENA114</strain>
    </source>
</reference>
<organism evidence="7 8">
    <name type="scientific">Brasilonema sennae CENA114</name>
    <dbReference type="NCBI Taxonomy" id="415709"/>
    <lineage>
        <taxon>Bacteria</taxon>
        <taxon>Bacillati</taxon>
        <taxon>Cyanobacteriota</taxon>
        <taxon>Cyanophyceae</taxon>
        <taxon>Nostocales</taxon>
        <taxon>Scytonemataceae</taxon>
        <taxon>Brasilonema</taxon>
        <taxon>Bromeliae group (in: Brasilonema)</taxon>
    </lineage>
</organism>
<gene>
    <name evidence="7" type="ORF">DP114_24120</name>
</gene>
<keyword evidence="8" id="KW-1185">Reference proteome</keyword>
<dbReference type="PROSITE" id="PS50977">
    <property type="entry name" value="HTH_TETR_2"/>
    <property type="match status" value="1"/>
</dbReference>
<evidence type="ECO:0000256" key="3">
    <source>
        <dbReference type="ARBA" id="ARBA00023125"/>
    </source>
</evidence>
<dbReference type="SUPFAM" id="SSF48498">
    <property type="entry name" value="Tetracyclin repressor-like, C-terminal domain"/>
    <property type="match status" value="1"/>
</dbReference>
<dbReference type="InterPro" id="IPR036271">
    <property type="entry name" value="Tet_transcr_reg_TetR-rel_C_sf"/>
</dbReference>
<dbReference type="AlphaFoldDB" id="A0A856MH69"/>
<dbReference type="Gene3D" id="1.10.357.10">
    <property type="entry name" value="Tetracycline Repressor, domain 2"/>
    <property type="match status" value="1"/>
</dbReference>
<keyword evidence="3 5" id="KW-0238">DNA-binding</keyword>
<evidence type="ECO:0000259" key="6">
    <source>
        <dbReference type="PROSITE" id="PS50977"/>
    </source>
</evidence>
<dbReference type="KEGG" id="bsen:DP114_24120"/>
<accession>A0A856MH69</accession>
<dbReference type="PRINTS" id="PR00455">
    <property type="entry name" value="HTHTETR"/>
</dbReference>
<evidence type="ECO:0000256" key="5">
    <source>
        <dbReference type="PROSITE-ProRule" id="PRU00335"/>
    </source>
</evidence>
<protein>
    <submittedName>
        <fullName evidence="7">TetR/AcrR family transcriptional regulator</fullName>
    </submittedName>
</protein>
<evidence type="ECO:0000256" key="2">
    <source>
        <dbReference type="ARBA" id="ARBA00023015"/>
    </source>
</evidence>
<dbReference type="RefSeq" id="WP_169268573.1">
    <property type="nucleotide sequence ID" value="NZ_CAWOXK010000001.1"/>
</dbReference>
<dbReference type="PANTHER" id="PTHR47506:SF1">
    <property type="entry name" value="HTH-TYPE TRANSCRIPTIONAL REGULATOR YJDC"/>
    <property type="match status" value="1"/>
</dbReference>
<dbReference type="Pfam" id="PF13977">
    <property type="entry name" value="TetR_C_6"/>
    <property type="match status" value="1"/>
</dbReference>
<dbReference type="PANTHER" id="PTHR47506">
    <property type="entry name" value="TRANSCRIPTIONAL REGULATORY PROTEIN"/>
    <property type="match status" value="1"/>
</dbReference>
<dbReference type="InterPro" id="IPR001647">
    <property type="entry name" value="HTH_TetR"/>
</dbReference>
<evidence type="ECO:0000256" key="1">
    <source>
        <dbReference type="ARBA" id="ARBA00022491"/>
    </source>
</evidence>
<dbReference type="Pfam" id="PF00440">
    <property type="entry name" value="TetR_N"/>
    <property type="match status" value="1"/>
</dbReference>
<sequence length="214" mass="23486">MPKISEEQRQARRDQILAAVWRCFIRKGVHGTSMEDIIRESGLSAGAVYLYFTGKQELILAAISTYMSQLRGLLQAVLMQEETLAPLPFVHEMVSAFTKHTKRQGIDLNSVILMGWSEAQTNSDVKALVTNFQTGYLDALTNVVRQWQQHKYVRSEADAEDIAKALLSFFLGSIVQEALLGGADPATLTRGIEGLLGASVPQGPPGKKEHGSLS</sequence>
<dbReference type="InterPro" id="IPR023772">
    <property type="entry name" value="DNA-bd_HTH_TetR-type_CS"/>
</dbReference>
<evidence type="ECO:0000256" key="4">
    <source>
        <dbReference type="ARBA" id="ARBA00023163"/>
    </source>
</evidence>
<feature type="domain" description="HTH tetR-type" evidence="6">
    <location>
        <begin position="10"/>
        <end position="70"/>
    </location>
</feature>
<dbReference type="EMBL" id="CP030118">
    <property type="protein sequence ID" value="QDL10573.1"/>
    <property type="molecule type" value="Genomic_DNA"/>
</dbReference>
<dbReference type="SUPFAM" id="SSF46689">
    <property type="entry name" value="Homeodomain-like"/>
    <property type="match status" value="1"/>
</dbReference>
<dbReference type="GO" id="GO:0003677">
    <property type="term" value="F:DNA binding"/>
    <property type="evidence" value="ECO:0007669"/>
    <property type="project" value="UniProtKB-UniRule"/>
</dbReference>
<dbReference type="InterPro" id="IPR039538">
    <property type="entry name" value="BetI_C"/>
</dbReference>
<dbReference type="PROSITE" id="PS01081">
    <property type="entry name" value="HTH_TETR_1"/>
    <property type="match status" value="1"/>
</dbReference>
<proteinExistence type="predicted"/>
<evidence type="ECO:0000313" key="8">
    <source>
        <dbReference type="Proteomes" id="UP000503129"/>
    </source>
</evidence>
<evidence type="ECO:0000313" key="7">
    <source>
        <dbReference type="EMBL" id="QDL10573.1"/>
    </source>
</evidence>
<dbReference type="InterPro" id="IPR009057">
    <property type="entry name" value="Homeodomain-like_sf"/>
</dbReference>
<keyword evidence="4" id="KW-0804">Transcription</keyword>
<name>A0A856MH69_9CYAN</name>
<keyword evidence="2" id="KW-0805">Transcription regulation</keyword>
<feature type="DNA-binding region" description="H-T-H motif" evidence="5">
    <location>
        <begin position="33"/>
        <end position="52"/>
    </location>
</feature>